<dbReference type="RefSeq" id="WP_037521534.1">
    <property type="nucleotide sequence ID" value="NZ_CP020925.1"/>
</dbReference>
<dbReference type="EMBL" id="JGVR01000025">
    <property type="protein sequence ID" value="KEZ16989.1"/>
    <property type="molecule type" value="Genomic_DNA"/>
</dbReference>
<name>A0A084EG97_SPHYA</name>
<feature type="signal peptide" evidence="1">
    <location>
        <begin position="1"/>
        <end position="22"/>
    </location>
</feature>
<dbReference type="Proteomes" id="UP000028534">
    <property type="component" value="Unassembled WGS sequence"/>
</dbReference>
<proteinExistence type="predicted"/>
<evidence type="ECO:0000313" key="2">
    <source>
        <dbReference type="EMBL" id="ATP21544.1"/>
    </source>
</evidence>
<dbReference type="eggNOG" id="COG2272">
    <property type="taxonomic scope" value="Bacteria"/>
</dbReference>
<gene>
    <name evidence="2" type="ORF">BV87_14570</name>
    <name evidence="3" type="ORF">CP98_03768</name>
    <name evidence="4" type="ORF">N5J77_01150</name>
</gene>
<accession>A0A084EG97</accession>
<dbReference type="EMBL" id="JAOCKX010000001">
    <property type="protein sequence ID" value="MDH2129714.1"/>
    <property type="molecule type" value="Genomic_DNA"/>
</dbReference>
<dbReference type="Proteomes" id="UP001162318">
    <property type="component" value="Unassembled WGS sequence"/>
</dbReference>
<dbReference type="EMBL" id="CP020925">
    <property type="protein sequence ID" value="ATP21544.1"/>
    <property type="molecule type" value="Genomic_DNA"/>
</dbReference>
<evidence type="ECO:0000313" key="6">
    <source>
        <dbReference type="Proteomes" id="UP000037029"/>
    </source>
</evidence>
<evidence type="ECO:0000256" key="1">
    <source>
        <dbReference type="SAM" id="SignalP"/>
    </source>
</evidence>
<keyword evidence="1" id="KW-0732">Signal</keyword>
<dbReference type="Proteomes" id="UP000037029">
    <property type="component" value="Chromosome"/>
</dbReference>
<evidence type="ECO:0000313" key="4">
    <source>
        <dbReference type="EMBL" id="MDH2129714.1"/>
    </source>
</evidence>
<dbReference type="STRING" id="13690.AX777_08875"/>
<dbReference type="AlphaFoldDB" id="A0A084EG97"/>
<reference evidence="3 5" key="1">
    <citation type="submission" date="2014-03" db="EMBL/GenBank/DDBJ databases">
        <title>Genome sequence of Sphingobium yanoikuyae B1.</title>
        <authorList>
            <person name="Gan H.M."/>
            <person name="Gan H.Y."/>
            <person name="Savka M.A."/>
        </authorList>
    </citation>
    <scope>NUCLEOTIDE SEQUENCE [LARGE SCALE GENOMIC DNA]</scope>
    <source>
        <strain evidence="3 5">B1</strain>
    </source>
</reference>
<evidence type="ECO:0000313" key="5">
    <source>
        <dbReference type="Proteomes" id="UP000028534"/>
    </source>
</evidence>
<feature type="chain" id="PRO_5015028969" evidence="1">
    <location>
        <begin position="23"/>
        <end position="104"/>
    </location>
</feature>
<protein>
    <submittedName>
        <fullName evidence="3">Uncharacterized protein</fullName>
    </submittedName>
</protein>
<sequence length="104" mass="10778">MKTALIATSLIFAATTPHIAMAQAPAAAPAPAYSVETTDIGTLLDNPATKAVLDKNLPGFTANPQIDMARSMTLKGVQQYAADTLTDAALAKVQADLNKIPAKK</sequence>
<reference evidence="4" key="3">
    <citation type="submission" date="2022-09" db="EMBL/GenBank/DDBJ databases">
        <title>Intensive care unit water sources are persistently colonized with multi-drug resistant bacteria and are the site of extensive horizontal gene transfer of antibiotic resistance genes.</title>
        <authorList>
            <person name="Diorio-Toth L."/>
        </authorList>
    </citation>
    <scope>NUCLEOTIDE SEQUENCE</scope>
    <source>
        <strain evidence="4">GD03659</strain>
    </source>
</reference>
<reference evidence="2 6" key="2">
    <citation type="submission" date="2017-04" db="EMBL/GenBank/DDBJ databases">
        <title>Characterization, genome and methylation analysis of a phthalic acid esters degrading strain Sphingobium yanoikuyae SHJ.</title>
        <authorList>
            <person name="Feng L."/>
        </authorList>
    </citation>
    <scope>NUCLEOTIDE SEQUENCE [LARGE SCALE GENOMIC DNA]</scope>
    <source>
        <strain evidence="2 6">SHJ</strain>
    </source>
</reference>
<organism evidence="3 5">
    <name type="scientific">Sphingobium yanoikuyae</name>
    <name type="common">Sphingomonas yanoikuyae</name>
    <dbReference type="NCBI Taxonomy" id="13690"/>
    <lineage>
        <taxon>Bacteria</taxon>
        <taxon>Pseudomonadati</taxon>
        <taxon>Pseudomonadota</taxon>
        <taxon>Alphaproteobacteria</taxon>
        <taxon>Sphingomonadales</taxon>
        <taxon>Sphingomonadaceae</taxon>
        <taxon>Sphingobium</taxon>
    </lineage>
</organism>
<dbReference type="PATRIC" id="fig|13690.10.peg.3858"/>
<evidence type="ECO:0000313" key="3">
    <source>
        <dbReference type="EMBL" id="KEZ16989.1"/>
    </source>
</evidence>